<evidence type="ECO:0000256" key="1">
    <source>
        <dbReference type="ARBA" id="ARBA00004496"/>
    </source>
</evidence>
<reference evidence="7" key="2">
    <citation type="submission" date="2025-09" db="UniProtKB">
        <authorList>
            <consortium name="Ensembl"/>
        </authorList>
    </citation>
    <scope>IDENTIFICATION</scope>
</reference>
<feature type="region of interest" description="Disordered" evidence="5">
    <location>
        <begin position="1"/>
        <end position="22"/>
    </location>
</feature>
<dbReference type="OMA" id="WKKGPRE"/>
<dbReference type="InterPro" id="IPR013098">
    <property type="entry name" value="Ig_I-set"/>
</dbReference>
<dbReference type="GO" id="GO:0005737">
    <property type="term" value="C:cytoplasm"/>
    <property type="evidence" value="ECO:0007669"/>
    <property type="project" value="UniProtKB-SubCell"/>
</dbReference>
<dbReference type="AlphaFoldDB" id="A0A7M4E279"/>
<dbReference type="InterPro" id="IPR036179">
    <property type="entry name" value="Ig-like_dom_sf"/>
</dbReference>
<evidence type="ECO:0000256" key="3">
    <source>
        <dbReference type="ARBA" id="ARBA00022553"/>
    </source>
</evidence>
<dbReference type="SMART" id="SM00409">
    <property type="entry name" value="IG"/>
    <property type="match status" value="1"/>
</dbReference>
<evidence type="ECO:0000256" key="2">
    <source>
        <dbReference type="ARBA" id="ARBA00022490"/>
    </source>
</evidence>
<keyword evidence="4" id="KW-1015">Disulfide bond</keyword>
<protein>
    <recommendedName>
        <fullName evidence="6">Ig-like domain-containing protein</fullName>
    </recommendedName>
</protein>
<evidence type="ECO:0000259" key="6">
    <source>
        <dbReference type="PROSITE" id="PS50835"/>
    </source>
</evidence>
<reference evidence="7" key="1">
    <citation type="submission" date="2025-08" db="UniProtKB">
        <authorList>
            <consortium name="Ensembl"/>
        </authorList>
    </citation>
    <scope>IDENTIFICATION</scope>
</reference>
<feature type="domain" description="Ig-like" evidence="6">
    <location>
        <begin position="12"/>
        <end position="95"/>
    </location>
</feature>
<dbReference type="Gene3D" id="2.60.40.10">
    <property type="entry name" value="Immunoglobulins"/>
    <property type="match status" value="1"/>
</dbReference>
<keyword evidence="3" id="KW-0597">Phosphoprotein</keyword>
<dbReference type="InterPro" id="IPR052385">
    <property type="entry name" value="Obscurin/Obscurin-like_Reg"/>
</dbReference>
<dbReference type="GeneTree" id="ENSGT00940000154756"/>
<dbReference type="Proteomes" id="UP000594220">
    <property type="component" value="Unplaced"/>
</dbReference>
<dbReference type="PANTHER" id="PTHR35971">
    <property type="entry name" value="SI:DKEY-31G6.6"/>
    <property type="match status" value="1"/>
</dbReference>
<keyword evidence="8" id="KW-1185">Reference proteome</keyword>
<evidence type="ECO:0000313" key="8">
    <source>
        <dbReference type="Proteomes" id="UP000594220"/>
    </source>
</evidence>
<dbReference type="FunFam" id="2.60.40.10:FF:000228">
    <property type="entry name" value="obscurin isoform X4"/>
    <property type="match status" value="1"/>
</dbReference>
<name>A0A7M4E279_CROPO</name>
<evidence type="ECO:0000313" key="7">
    <source>
        <dbReference type="Ensembl" id="ENSCPRP00005003317.1"/>
    </source>
</evidence>
<evidence type="ECO:0000256" key="5">
    <source>
        <dbReference type="SAM" id="MobiDB-lite"/>
    </source>
</evidence>
<dbReference type="InterPro" id="IPR013783">
    <property type="entry name" value="Ig-like_fold"/>
</dbReference>
<dbReference type="InterPro" id="IPR007110">
    <property type="entry name" value="Ig-like_dom"/>
</dbReference>
<sequence length="154" mass="16828">HTGRRSGQAALPASFKEELRRKEATEGEAVTLRCELTKASPVEWKKGPRELKPSDKYKMRQKDTTAELVIHQVDESDAGDYTCVCGDQQTTAAVAVHATLIVKGKDALSTVTAVSCPQLPRNNPCCVLTFPLSCTTMHLIHCNTGFFGNSIPRL</sequence>
<keyword evidence="2" id="KW-0963">Cytoplasm</keyword>
<organism evidence="7 8">
    <name type="scientific">Crocodylus porosus</name>
    <name type="common">Saltwater crocodile</name>
    <name type="synonym">Estuarine crocodile</name>
    <dbReference type="NCBI Taxonomy" id="8502"/>
    <lineage>
        <taxon>Eukaryota</taxon>
        <taxon>Metazoa</taxon>
        <taxon>Chordata</taxon>
        <taxon>Craniata</taxon>
        <taxon>Vertebrata</taxon>
        <taxon>Euteleostomi</taxon>
        <taxon>Archelosauria</taxon>
        <taxon>Archosauria</taxon>
        <taxon>Crocodylia</taxon>
        <taxon>Longirostres</taxon>
        <taxon>Crocodylidae</taxon>
        <taxon>Crocodylus</taxon>
    </lineage>
</organism>
<dbReference type="InterPro" id="IPR003599">
    <property type="entry name" value="Ig_sub"/>
</dbReference>
<evidence type="ECO:0000256" key="4">
    <source>
        <dbReference type="ARBA" id="ARBA00023157"/>
    </source>
</evidence>
<comment type="subcellular location">
    <subcellularLocation>
        <location evidence="1">Cytoplasm</location>
    </subcellularLocation>
</comment>
<dbReference type="Pfam" id="PF07679">
    <property type="entry name" value="I-set"/>
    <property type="match status" value="1"/>
</dbReference>
<accession>A0A7M4E279</accession>
<dbReference type="PANTHER" id="PTHR35971:SF5">
    <property type="entry name" value="OBSCURIN LIKE CYTOSKELETAL ADAPTOR 1"/>
    <property type="match status" value="1"/>
</dbReference>
<dbReference type="SMART" id="SM00408">
    <property type="entry name" value="IGc2"/>
    <property type="match status" value="1"/>
</dbReference>
<dbReference type="PROSITE" id="PS50835">
    <property type="entry name" value="IG_LIKE"/>
    <property type="match status" value="1"/>
</dbReference>
<dbReference type="Ensembl" id="ENSCPRT00005003885.1">
    <property type="protein sequence ID" value="ENSCPRP00005003317.1"/>
    <property type="gene ID" value="ENSCPRG00005002442.1"/>
</dbReference>
<dbReference type="InterPro" id="IPR003598">
    <property type="entry name" value="Ig_sub2"/>
</dbReference>
<proteinExistence type="predicted"/>
<dbReference type="SUPFAM" id="SSF48726">
    <property type="entry name" value="Immunoglobulin"/>
    <property type="match status" value="1"/>
</dbReference>